<comment type="cofactor">
    <cofactor evidence="6">
        <name>a divalent metal cation</name>
        <dbReference type="ChEBI" id="CHEBI:60240"/>
    </cofactor>
</comment>
<dbReference type="GO" id="GO:0019674">
    <property type="term" value="P:NAD+ metabolic process"/>
    <property type="evidence" value="ECO:0007669"/>
    <property type="project" value="InterPro"/>
</dbReference>
<comment type="function">
    <text evidence="6">Involved in the regulation of the intracellular balance of NAD and NADP, and is a key enzyme in the biosynthesis of NADP. Catalyzes specifically the phosphorylation on 2'-hydroxyl of the adenosine moiety of NAD to yield NADP.</text>
</comment>
<comment type="caution">
    <text evidence="6">Lacks conserved residue(s) required for the propagation of feature annotation.</text>
</comment>
<feature type="binding site" evidence="6">
    <location>
        <position position="175"/>
    </location>
    <ligand>
        <name>NAD(+)</name>
        <dbReference type="ChEBI" id="CHEBI:57540"/>
    </ligand>
</feature>
<dbReference type="GO" id="GO:0003951">
    <property type="term" value="F:NAD+ kinase activity"/>
    <property type="evidence" value="ECO:0007669"/>
    <property type="project" value="UniProtKB-UniRule"/>
</dbReference>
<dbReference type="GO" id="GO:0005524">
    <property type="term" value="F:ATP binding"/>
    <property type="evidence" value="ECO:0007669"/>
    <property type="project" value="UniProtKB-KW"/>
</dbReference>
<comment type="caution">
    <text evidence="7">The sequence shown here is derived from an EMBL/GenBank/DDBJ whole genome shotgun (WGS) entry which is preliminary data.</text>
</comment>
<dbReference type="Gene3D" id="2.60.200.30">
    <property type="entry name" value="Probable inorganic polyphosphate/atp-NAD kinase, domain 2"/>
    <property type="match status" value="1"/>
</dbReference>
<dbReference type="Pfam" id="PF20143">
    <property type="entry name" value="NAD_kinase_C"/>
    <property type="match status" value="1"/>
</dbReference>
<evidence type="ECO:0000313" key="8">
    <source>
        <dbReference type="Proteomes" id="UP000245474"/>
    </source>
</evidence>
<keyword evidence="3 6" id="KW-0521">NADP</keyword>
<keyword evidence="6" id="KW-0067">ATP-binding</keyword>
<evidence type="ECO:0000256" key="3">
    <source>
        <dbReference type="ARBA" id="ARBA00022857"/>
    </source>
</evidence>
<dbReference type="Gene3D" id="3.40.50.10330">
    <property type="entry name" value="Probable inorganic polyphosphate/atp-NAD kinase, domain 1"/>
    <property type="match status" value="1"/>
</dbReference>
<keyword evidence="8" id="KW-1185">Reference proteome</keyword>
<dbReference type="GO" id="GO:0005737">
    <property type="term" value="C:cytoplasm"/>
    <property type="evidence" value="ECO:0007669"/>
    <property type="project" value="UniProtKB-SubCell"/>
</dbReference>
<dbReference type="InterPro" id="IPR002504">
    <property type="entry name" value="NADK"/>
</dbReference>
<evidence type="ECO:0000256" key="5">
    <source>
        <dbReference type="ARBA" id="ARBA00047925"/>
    </source>
</evidence>
<dbReference type="SUPFAM" id="SSF111331">
    <property type="entry name" value="NAD kinase/diacylglycerol kinase-like"/>
    <property type="match status" value="1"/>
</dbReference>
<organism evidence="7 8">
    <name type="scientific">Sediminicurvatus halobius</name>
    <dbReference type="NCBI Taxonomy" id="2182432"/>
    <lineage>
        <taxon>Bacteria</taxon>
        <taxon>Pseudomonadati</taxon>
        <taxon>Pseudomonadota</taxon>
        <taxon>Gammaproteobacteria</taxon>
        <taxon>Chromatiales</taxon>
        <taxon>Ectothiorhodospiraceae</taxon>
        <taxon>Sediminicurvatus</taxon>
    </lineage>
</organism>
<dbReference type="Proteomes" id="UP000245474">
    <property type="component" value="Unassembled WGS sequence"/>
</dbReference>
<feature type="binding site" evidence="6">
    <location>
        <position position="156"/>
    </location>
    <ligand>
        <name>NAD(+)</name>
        <dbReference type="ChEBI" id="CHEBI:57540"/>
    </ligand>
</feature>
<feature type="binding site" evidence="6">
    <location>
        <position position="173"/>
    </location>
    <ligand>
        <name>NAD(+)</name>
        <dbReference type="ChEBI" id="CHEBI:57540"/>
    </ligand>
</feature>
<dbReference type="GO" id="GO:0051287">
    <property type="term" value="F:NAD binding"/>
    <property type="evidence" value="ECO:0007669"/>
    <property type="project" value="UniProtKB-ARBA"/>
</dbReference>
<comment type="catalytic activity">
    <reaction evidence="5 6">
        <text>NAD(+) + ATP = ADP + NADP(+) + H(+)</text>
        <dbReference type="Rhea" id="RHEA:18629"/>
        <dbReference type="ChEBI" id="CHEBI:15378"/>
        <dbReference type="ChEBI" id="CHEBI:30616"/>
        <dbReference type="ChEBI" id="CHEBI:57540"/>
        <dbReference type="ChEBI" id="CHEBI:58349"/>
        <dbReference type="ChEBI" id="CHEBI:456216"/>
        <dbReference type="EC" id="2.7.1.23"/>
    </reaction>
</comment>
<feature type="binding site" evidence="6">
    <location>
        <begin position="145"/>
        <end position="146"/>
    </location>
    <ligand>
        <name>NAD(+)</name>
        <dbReference type="ChEBI" id="CHEBI:57540"/>
    </ligand>
</feature>
<dbReference type="AlphaFoldDB" id="A0A2U2N560"/>
<protein>
    <recommendedName>
        <fullName evidence="6">NAD kinase</fullName>
        <ecNumber evidence="6">2.7.1.23</ecNumber>
    </recommendedName>
    <alternativeName>
        <fullName evidence="6">ATP-dependent NAD kinase</fullName>
    </alternativeName>
</protein>
<proteinExistence type="inferred from homology"/>
<dbReference type="EC" id="2.7.1.23" evidence="6"/>
<comment type="subcellular location">
    <subcellularLocation>
        <location evidence="6">Cytoplasm</location>
    </subcellularLocation>
</comment>
<dbReference type="GO" id="GO:0046872">
    <property type="term" value="F:metal ion binding"/>
    <property type="evidence" value="ECO:0007669"/>
    <property type="project" value="UniProtKB-UniRule"/>
</dbReference>
<dbReference type="EMBL" id="QFFI01000006">
    <property type="protein sequence ID" value="PWG64240.1"/>
    <property type="molecule type" value="Genomic_DNA"/>
</dbReference>
<dbReference type="GO" id="GO:0006741">
    <property type="term" value="P:NADP+ biosynthetic process"/>
    <property type="evidence" value="ECO:0007669"/>
    <property type="project" value="UniProtKB-UniRule"/>
</dbReference>
<dbReference type="InterPro" id="IPR016064">
    <property type="entry name" value="NAD/diacylglycerol_kinase_sf"/>
</dbReference>
<name>A0A2U2N560_9GAMM</name>
<keyword evidence="6" id="KW-0547">Nucleotide-binding</keyword>
<dbReference type="PANTHER" id="PTHR20275:SF0">
    <property type="entry name" value="NAD KINASE"/>
    <property type="match status" value="1"/>
</dbReference>
<keyword evidence="2 6" id="KW-0418">Kinase</keyword>
<sequence length="292" mass="31809">MQPFQTIAITGKPSDPDVSETIDRLIAHLQASNRRVLLDADSVSVDRHGDTPRIGRDALLHGVDLLIAVGGDGTLLRAARLVADHDIPLLGINRGRLGFLVDVSPGRLDEIDAVLDGDYIADDRLLLSARICRGDQVISEGMALNEVVLHKWNTARMVEFETWIDGELCNRHRSDGLIICTPTGSTAYAMSGGGPVVHPDLEAVALVPICPHTLSNRPLVISAASTVEVVVNSDSIQQIRVSCDSQEDLGLVNGGRIVVTRRQARVHLVHPPRYRYFDILRAKLRWGDATPP</sequence>
<keyword evidence="1 6" id="KW-0808">Transferase</keyword>
<reference evidence="7 8" key="1">
    <citation type="submission" date="2018-05" db="EMBL/GenBank/DDBJ databases">
        <title>Spiribacter halobius sp. nov., a moderately halophilic bacterium isolated from marine solar saltern.</title>
        <authorList>
            <person name="Zheng W.-S."/>
            <person name="Lu D.-C."/>
            <person name="Du Z.-J."/>
        </authorList>
    </citation>
    <scope>NUCLEOTIDE SEQUENCE [LARGE SCALE GENOMIC DNA]</scope>
    <source>
        <strain evidence="7 8">E85</strain>
    </source>
</reference>
<evidence type="ECO:0000313" key="7">
    <source>
        <dbReference type="EMBL" id="PWG64240.1"/>
    </source>
</evidence>
<feature type="binding site" evidence="6">
    <location>
        <position position="246"/>
    </location>
    <ligand>
        <name>NAD(+)</name>
        <dbReference type="ChEBI" id="CHEBI:57540"/>
    </ligand>
</feature>
<feature type="active site" description="Proton acceptor" evidence="6">
    <location>
        <position position="72"/>
    </location>
</feature>
<feature type="binding site" evidence="6">
    <location>
        <position position="77"/>
    </location>
    <ligand>
        <name>NAD(+)</name>
        <dbReference type="ChEBI" id="CHEBI:57540"/>
    </ligand>
</feature>
<evidence type="ECO:0000256" key="2">
    <source>
        <dbReference type="ARBA" id="ARBA00022777"/>
    </source>
</evidence>
<dbReference type="InterPro" id="IPR017438">
    <property type="entry name" value="ATP-NAD_kinase_N"/>
</dbReference>
<comment type="similarity">
    <text evidence="6">Belongs to the NAD kinase family.</text>
</comment>
<dbReference type="InterPro" id="IPR017437">
    <property type="entry name" value="ATP-NAD_kinase_PpnK-typ_C"/>
</dbReference>
<gene>
    <name evidence="6" type="primary">nadK</name>
    <name evidence="7" type="ORF">DEM34_04950</name>
</gene>
<dbReference type="NCBIfam" id="NF002306">
    <property type="entry name" value="PRK01231.1"/>
    <property type="match status" value="1"/>
</dbReference>
<feature type="binding site" evidence="6">
    <location>
        <begin position="72"/>
        <end position="73"/>
    </location>
    <ligand>
        <name>NAD(+)</name>
        <dbReference type="ChEBI" id="CHEBI:57540"/>
    </ligand>
</feature>
<dbReference type="PANTHER" id="PTHR20275">
    <property type="entry name" value="NAD KINASE"/>
    <property type="match status" value="1"/>
</dbReference>
<keyword evidence="6" id="KW-0963">Cytoplasm</keyword>
<evidence type="ECO:0000256" key="1">
    <source>
        <dbReference type="ARBA" id="ARBA00022679"/>
    </source>
</evidence>
<dbReference type="Pfam" id="PF01513">
    <property type="entry name" value="NAD_kinase"/>
    <property type="match status" value="1"/>
</dbReference>
<dbReference type="HAMAP" id="MF_00361">
    <property type="entry name" value="NAD_kinase"/>
    <property type="match status" value="1"/>
</dbReference>
<accession>A0A2U2N560</accession>
<feature type="binding site" evidence="6">
    <location>
        <begin position="186"/>
        <end position="191"/>
    </location>
    <ligand>
        <name>NAD(+)</name>
        <dbReference type="ChEBI" id="CHEBI:57540"/>
    </ligand>
</feature>
<evidence type="ECO:0000256" key="4">
    <source>
        <dbReference type="ARBA" id="ARBA00023027"/>
    </source>
</evidence>
<dbReference type="RefSeq" id="WP_109676887.1">
    <property type="nucleotide sequence ID" value="NZ_CP086615.1"/>
</dbReference>
<dbReference type="OrthoDB" id="9774737at2"/>
<evidence type="ECO:0000256" key="6">
    <source>
        <dbReference type="HAMAP-Rule" id="MF_00361"/>
    </source>
</evidence>
<keyword evidence="4 6" id="KW-0520">NAD</keyword>